<sequence length="125" mass="13923">MIPGPELSSGLGLKSSFKTGLGVRTKVEKGRVQGMDRVSRSGLGIGVIVEFWERDWGRVLGISGSRFRTGVRVGFRNEVGIRFWDRGQVSRLGSSLGMRVAIGFWEMDQNQVSRWGFGVGIEFWN</sequence>
<comment type="caution">
    <text evidence="1">The sequence shown here is derived from an EMBL/GenBank/DDBJ whole genome shotgun (WGS) entry which is preliminary data.</text>
</comment>
<reference evidence="1" key="1">
    <citation type="submission" date="2023-07" db="EMBL/GenBank/DDBJ databases">
        <title>draft genome sequence of fig (Ficus carica).</title>
        <authorList>
            <person name="Takahashi T."/>
            <person name="Nishimura K."/>
        </authorList>
    </citation>
    <scope>NUCLEOTIDE SEQUENCE</scope>
</reference>
<name>A0AA88D6I2_FICCA</name>
<evidence type="ECO:0000313" key="2">
    <source>
        <dbReference type="Proteomes" id="UP001187192"/>
    </source>
</evidence>
<dbReference type="AlphaFoldDB" id="A0AA88D6I2"/>
<accession>A0AA88D6I2</accession>
<dbReference type="Proteomes" id="UP001187192">
    <property type="component" value="Unassembled WGS sequence"/>
</dbReference>
<dbReference type="EMBL" id="BTGU01000019">
    <property type="protein sequence ID" value="GMN44741.1"/>
    <property type="molecule type" value="Genomic_DNA"/>
</dbReference>
<keyword evidence="2" id="KW-1185">Reference proteome</keyword>
<proteinExistence type="predicted"/>
<gene>
    <name evidence="1" type="ORF">TIFTF001_013936</name>
</gene>
<organism evidence="1 2">
    <name type="scientific">Ficus carica</name>
    <name type="common">Common fig</name>
    <dbReference type="NCBI Taxonomy" id="3494"/>
    <lineage>
        <taxon>Eukaryota</taxon>
        <taxon>Viridiplantae</taxon>
        <taxon>Streptophyta</taxon>
        <taxon>Embryophyta</taxon>
        <taxon>Tracheophyta</taxon>
        <taxon>Spermatophyta</taxon>
        <taxon>Magnoliopsida</taxon>
        <taxon>eudicotyledons</taxon>
        <taxon>Gunneridae</taxon>
        <taxon>Pentapetalae</taxon>
        <taxon>rosids</taxon>
        <taxon>fabids</taxon>
        <taxon>Rosales</taxon>
        <taxon>Moraceae</taxon>
        <taxon>Ficeae</taxon>
        <taxon>Ficus</taxon>
    </lineage>
</organism>
<protein>
    <submittedName>
        <fullName evidence="1">Uncharacterized protein</fullName>
    </submittedName>
</protein>
<evidence type="ECO:0000313" key="1">
    <source>
        <dbReference type="EMBL" id="GMN44741.1"/>
    </source>
</evidence>